<organism evidence="1 2">
    <name type="scientific">Ameca splendens</name>
    <dbReference type="NCBI Taxonomy" id="208324"/>
    <lineage>
        <taxon>Eukaryota</taxon>
        <taxon>Metazoa</taxon>
        <taxon>Chordata</taxon>
        <taxon>Craniata</taxon>
        <taxon>Vertebrata</taxon>
        <taxon>Euteleostomi</taxon>
        <taxon>Actinopterygii</taxon>
        <taxon>Neopterygii</taxon>
        <taxon>Teleostei</taxon>
        <taxon>Neoteleostei</taxon>
        <taxon>Acanthomorphata</taxon>
        <taxon>Ovalentaria</taxon>
        <taxon>Atherinomorphae</taxon>
        <taxon>Cyprinodontiformes</taxon>
        <taxon>Goodeidae</taxon>
        <taxon>Ameca</taxon>
    </lineage>
</organism>
<keyword evidence="2" id="KW-1185">Reference proteome</keyword>
<protein>
    <submittedName>
        <fullName evidence="1">Uncharacterized protein</fullName>
    </submittedName>
</protein>
<dbReference type="Proteomes" id="UP001469553">
    <property type="component" value="Unassembled WGS sequence"/>
</dbReference>
<name>A0ABV0YN84_9TELE</name>
<dbReference type="EMBL" id="JAHRIP010038308">
    <property type="protein sequence ID" value="MEQ2295176.1"/>
    <property type="molecule type" value="Genomic_DNA"/>
</dbReference>
<proteinExistence type="predicted"/>
<comment type="caution">
    <text evidence="1">The sequence shown here is derived from an EMBL/GenBank/DDBJ whole genome shotgun (WGS) entry which is preliminary data.</text>
</comment>
<evidence type="ECO:0000313" key="2">
    <source>
        <dbReference type="Proteomes" id="UP001469553"/>
    </source>
</evidence>
<sequence>MLKSRPRKYLSVCAVSLTLDTKNCEIREKDSAQNNCKPLLSESSISLRMGLRLYPPGCRTLKQRTCT</sequence>
<reference evidence="1 2" key="1">
    <citation type="submission" date="2021-06" db="EMBL/GenBank/DDBJ databases">
        <authorList>
            <person name="Palmer J.M."/>
        </authorList>
    </citation>
    <scope>NUCLEOTIDE SEQUENCE [LARGE SCALE GENOMIC DNA]</scope>
    <source>
        <strain evidence="1 2">AS_MEX2019</strain>
        <tissue evidence="1">Muscle</tissue>
    </source>
</reference>
<evidence type="ECO:0000313" key="1">
    <source>
        <dbReference type="EMBL" id="MEQ2295176.1"/>
    </source>
</evidence>
<accession>A0ABV0YN84</accession>
<gene>
    <name evidence="1" type="ORF">AMECASPLE_011422</name>
</gene>